<dbReference type="EMBL" id="BARV01045072">
    <property type="protein sequence ID" value="GAI65685.1"/>
    <property type="molecule type" value="Genomic_DNA"/>
</dbReference>
<comment type="caution">
    <text evidence="1">The sequence shown here is derived from an EMBL/GenBank/DDBJ whole genome shotgun (WGS) entry which is preliminary data.</text>
</comment>
<dbReference type="AlphaFoldDB" id="X1RR56"/>
<evidence type="ECO:0000313" key="1">
    <source>
        <dbReference type="EMBL" id="GAI65685.1"/>
    </source>
</evidence>
<name>X1RR56_9ZZZZ</name>
<organism evidence="1">
    <name type="scientific">marine sediment metagenome</name>
    <dbReference type="NCBI Taxonomy" id="412755"/>
    <lineage>
        <taxon>unclassified sequences</taxon>
        <taxon>metagenomes</taxon>
        <taxon>ecological metagenomes</taxon>
    </lineage>
</organism>
<accession>X1RR56</accession>
<protein>
    <submittedName>
        <fullName evidence="1">Uncharacterized protein</fullName>
    </submittedName>
</protein>
<gene>
    <name evidence="1" type="ORF">S06H3_66278</name>
</gene>
<reference evidence="1" key="1">
    <citation type="journal article" date="2014" name="Front. Microbiol.">
        <title>High frequency of phylogenetically diverse reductive dehalogenase-homologous genes in deep subseafloor sedimentary metagenomes.</title>
        <authorList>
            <person name="Kawai M."/>
            <person name="Futagami T."/>
            <person name="Toyoda A."/>
            <person name="Takaki Y."/>
            <person name="Nishi S."/>
            <person name="Hori S."/>
            <person name="Arai W."/>
            <person name="Tsubouchi T."/>
            <person name="Morono Y."/>
            <person name="Uchiyama I."/>
            <person name="Ito T."/>
            <person name="Fujiyama A."/>
            <person name="Inagaki F."/>
            <person name="Takami H."/>
        </authorList>
    </citation>
    <scope>NUCLEOTIDE SEQUENCE</scope>
    <source>
        <strain evidence="1">Expedition CK06-06</strain>
    </source>
</reference>
<feature type="non-terminal residue" evidence="1">
    <location>
        <position position="33"/>
    </location>
</feature>
<proteinExistence type="predicted"/>
<sequence length="33" mass="3752">MFNFRATTWTAQAVTTHMSHIIGIITFKNNVVT</sequence>